<feature type="transmembrane region" description="Helical" evidence="6">
    <location>
        <begin position="259"/>
        <end position="280"/>
    </location>
</feature>
<dbReference type="NCBIfam" id="NF038293">
    <property type="entry name" value="permease_SagG"/>
    <property type="match status" value="1"/>
</dbReference>
<evidence type="ECO:0000256" key="3">
    <source>
        <dbReference type="ARBA" id="ARBA00022692"/>
    </source>
</evidence>
<dbReference type="GO" id="GO:0005886">
    <property type="term" value="C:plasma membrane"/>
    <property type="evidence" value="ECO:0007669"/>
    <property type="project" value="UniProtKB-SubCell"/>
</dbReference>
<feature type="domain" description="ABC-2 type transporter transmembrane" evidence="7">
    <location>
        <begin position="21"/>
        <end position="367"/>
    </location>
</feature>
<evidence type="ECO:0000313" key="10">
    <source>
        <dbReference type="Proteomes" id="UP000482543"/>
    </source>
</evidence>
<keyword evidence="4 6" id="KW-1133">Transmembrane helix</keyword>
<evidence type="ECO:0000256" key="6">
    <source>
        <dbReference type="SAM" id="Phobius"/>
    </source>
</evidence>
<dbReference type="PANTHER" id="PTHR30294:SF48">
    <property type="entry name" value="LINEARMYCIN RESISTANCE PERMEASE PROTEIN LNRM"/>
    <property type="match status" value="1"/>
</dbReference>
<evidence type="ECO:0000259" key="7">
    <source>
        <dbReference type="Pfam" id="PF12698"/>
    </source>
</evidence>
<dbReference type="InterPro" id="IPR051449">
    <property type="entry name" value="ABC-2_transporter_component"/>
</dbReference>
<comment type="subcellular location">
    <subcellularLocation>
        <location evidence="1">Cell membrane</location>
        <topology evidence="1">Multi-pass membrane protein</topology>
    </subcellularLocation>
</comment>
<name>A0A6G4EB08_CLOBO</name>
<keyword evidence="2" id="KW-1003">Cell membrane</keyword>
<evidence type="ECO:0000313" key="9">
    <source>
        <dbReference type="EMBL" id="NFI19877.1"/>
    </source>
</evidence>
<evidence type="ECO:0000256" key="2">
    <source>
        <dbReference type="ARBA" id="ARBA00022475"/>
    </source>
</evidence>
<dbReference type="EMBL" id="SWRL01000001">
    <property type="protein sequence ID" value="NFH60402.1"/>
    <property type="molecule type" value="Genomic_DNA"/>
</dbReference>
<evidence type="ECO:0000313" key="8">
    <source>
        <dbReference type="EMBL" id="NFH60402.1"/>
    </source>
</evidence>
<reference evidence="8 10" key="1">
    <citation type="submission" date="2019-04" db="EMBL/GenBank/DDBJ databases">
        <title>Genome sequencing of Clostridium botulinum Groups I-IV and Clostridium butyricum.</title>
        <authorList>
            <person name="Brunt J."/>
            <person name="Van Vliet A.H.M."/>
            <person name="Stringer S.C."/>
            <person name="Carter A.T."/>
            <person name="Peck M.W."/>
        </authorList>
    </citation>
    <scope>NUCLEOTIDE SEQUENCE</scope>
    <source>
        <strain evidence="8">IFR 15/031</strain>
        <strain evidence="9 10">IFR 15/034</strain>
    </source>
</reference>
<dbReference type="InterPro" id="IPR013525">
    <property type="entry name" value="ABC2_TM"/>
</dbReference>
<dbReference type="EMBL" id="SWRJ01000001">
    <property type="protein sequence ID" value="NFI19877.1"/>
    <property type="molecule type" value="Genomic_DNA"/>
</dbReference>
<comment type="caution">
    <text evidence="8">The sequence shown here is derived from an EMBL/GenBank/DDBJ whole genome shotgun (WGS) entry which is preliminary data.</text>
</comment>
<dbReference type="Pfam" id="PF12698">
    <property type="entry name" value="ABC2_membrane_3"/>
    <property type="match status" value="1"/>
</dbReference>
<feature type="transmembrane region" description="Helical" evidence="6">
    <location>
        <begin position="346"/>
        <end position="368"/>
    </location>
</feature>
<dbReference type="AlphaFoldDB" id="A0A6G4EB08"/>
<keyword evidence="5 6" id="KW-0472">Membrane</keyword>
<accession>A0A6G4EB08</accession>
<protein>
    <submittedName>
        <fullName evidence="8">ABC transporter permease</fullName>
    </submittedName>
</protein>
<feature type="transmembrane region" description="Helical" evidence="6">
    <location>
        <begin position="20"/>
        <end position="39"/>
    </location>
</feature>
<sequence length="374" mass="41903">MKILNILKKEILENFRDRKAMFLMTLFPMLLITILGTVFSGNFASTINIPEINVMYSINKDVKIDKNFKDFTKEIQKNMKVNFKETKEEKDALEKISNGKADVYIKIPNDKKIYIYENNVRAFNSQLVSTLLDTFVDKVNMTKEVSSKNPMALSKIKVDNSPNFVNTKTIDGKNSPRGIDYYAVTMLTMTILYGTAVGAMSIASEIKRRTYKRLICSNTSPLKILFSKILASFLVIAFQSFLIYLFSKYILGTNWGNNKLALISVVASLIFMAVSAGVCIANTIKNEGVMSIIIYMFVPVLTFLGGGYIPLDTIGSKMLNSVSNISPLKWSNDAIFKIIFGNDLSIFGTTMLINLGAGVLFLLIAMLFPRKDVV</sequence>
<proteinExistence type="predicted"/>
<dbReference type="GO" id="GO:0140359">
    <property type="term" value="F:ABC-type transporter activity"/>
    <property type="evidence" value="ECO:0007669"/>
    <property type="project" value="InterPro"/>
</dbReference>
<keyword evidence="3 6" id="KW-0812">Transmembrane</keyword>
<evidence type="ECO:0000256" key="1">
    <source>
        <dbReference type="ARBA" id="ARBA00004651"/>
    </source>
</evidence>
<feature type="transmembrane region" description="Helical" evidence="6">
    <location>
        <begin position="224"/>
        <end position="247"/>
    </location>
</feature>
<evidence type="ECO:0000256" key="5">
    <source>
        <dbReference type="ARBA" id="ARBA00023136"/>
    </source>
</evidence>
<organism evidence="8">
    <name type="scientific">Clostridium botulinum</name>
    <dbReference type="NCBI Taxonomy" id="1491"/>
    <lineage>
        <taxon>Bacteria</taxon>
        <taxon>Bacillati</taxon>
        <taxon>Bacillota</taxon>
        <taxon>Clostridia</taxon>
        <taxon>Eubacteriales</taxon>
        <taxon>Clostridiaceae</taxon>
        <taxon>Clostridium</taxon>
    </lineage>
</organism>
<evidence type="ECO:0000256" key="4">
    <source>
        <dbReference type="ARBA" id="ARBA00022989"/>
    </source>
</evidence>
<feature type="transmembrane region" description="Helical" evidence="6">
    <location>
        <begin position="181"/>
        <end position="203"/>
    </location>
</feature>
<feature type="transmembrane region" description="Helical" evidence="6">
    <location>
        <begin position="292"/>
        <end position="311"/>
    </location>
</feature>
<dbReference type="PANTHER" id="PTHR30294">
    <property type="entry name" value="MEMBRANE COMPONENT OF ABC TRANSPORTER YHHJ-RELATED"/>
    <property type="match status" value="1"/>
</dbReference>
<gene>
    <name evidence="8" type="ORF">FC962_00440</name>
    <name evidence="9" type="ORF">FC964_00435</name>
</gene>
<dbReference type="RefSeq" id="WP_061319252.1">
    <property type="nucleotide sequence ID" value="NZ_CP013247.1"/>
</dbReference>
<dbReference type="Proteomes" id="UP000482543">
    <property type="component" value="Unassembled WGS sequence"/>
</dbReference>